<proteinExistence type="predicted"/>
<dbReference type="Proteomes" id="UP001200513">
    <property type="component" value="Chromosome"/>
</dbReference>
<dbReference type="AlphaFoldDB" id="A0A9Y1BNE6"/>
<organism evidence="1">
    <name type="scientific">Candidatus Heimdallarchaeum endolithica</name>
    <dbReference type="NCBI Taxonomy" id="2876572"/>
    <lineage>
        <taxon>Archaea</taxon>
        <taxon>Promethearchaeati</taxon>
        <taxon>Candidatus Heimdallarchaeota</taxon>
        <taxon>Candidatus Heimdallarchaeia (ex Rinke et al. 2021) (nom. nud.)</taxon>
        <taxon>Candidatus Heimdallarchaeales</taxon>
        <taxon>Candidatus Heimdallarchaeaceae</taxon>
        <taxon>Candidatus Heimdallarchaeum</taxon>
    </lineage>
</organism>
<name>A0A9Y1BNE6_9ARCH</name>
<evidence type="ECO:0000313" key="1">
    <source>
        <dbReference type="EMBL" id="UJG42213.1"/>
    </source>
</evidence>
<dbReference type="EMBL" id="CP084167">
    <property type="protein sequence ID" value="UJG42213.1"/>
    <property type="molecule type" value="Genomic_DNA"/>
</dbReference>
<accession>A0A9Y1BNE6</accession>
<sequence>MTKEKIREIQEHTELNHKRIVLLVDTIRNNLATIQLASLQCDKISETSISDSITPIIEFVDYIEKS</sequence>
<reference evidence="1" key="1">
    <citation type="journal article" date="2022" name="Nat. Microbiol.">
        <title>Unique mobile elements and scalable gene flow at the prokaryote-eukaryote boundary revealed by circularized Asgard archaea genomes.</title>
        <authorList>
            <person name="Wu F."/>
            <person name="Speth D.R."/>
            <person name="Philosof A."/>
            <person name="Cremiere A."/>
            <person name="Narayanan A."/>
            <person name="Barco R.A."/>
            <person name="Connon S.A."/>
            <person name="Amend J.P."/>
            <person name="Antoshechkin I.A."/>
            <person name="Orphan V.J."/>
        </authorList>
    </citation>
    <scope>NUCLEOTIDE SEQUENCE</scope>
    <source>
        <strain evidence="1">PR6</strain>
    </source>
</reference>
<gene>
    <name evidence="1" type="ORF">K9W46_07305</name>
</gene>
<protein>
    <submittedName>
        <fullName evidence="1">Uncharacterized protein</fullName>
    </submittedName>
</protein>